<keyword evidence="8" id="KW-1185">Reference proteome</keyword>
<dbReference type="AlphaFoldDB" id="A0A9X2L458"/>
<evidence type="ECO:0000313" key="7">
    <source>
        <dbReference type="EMBL" id="MCP9291935.1"/>
    </source>
</evidence>
<dbReference type="NCBIfam" id="TIGR04283">
    <property type="entry name" value="glyco_like_mftF"/>
    <property type="match status" value="1"/>
</dbReference>
<sequence>MLSIIVPTYNEENSILDLLIHLSDAIGPSDELLVVDGGSSDKTIGIVEENGFTCLKSPRKGRAAQMNFGAKKSTGEVLYFVHADTFPPATFRYDIKEALTQGYESGCYRYRFDRNHPLLKINAYCTRFDRLMCRGGDQTLFIKRDLFDELGGFREDFMIMEDYDLIQKIQSRAGFRIIPKNATVSARKYDNNGYFRVNFANLVIFMMYFAGLSQETMVHAYKNLIIHPKFD</sequence>
<name>A0A9X2L458_9BACT</name>
<evidence type="ECO:0000256" key="4">
    <source>
        <dbReference type="ARBA" id="ARBA00022679"/>
    </source>
</evidence>
<gene>
    <name evidence="7" type="ORF">NM125_10145</name>
</gene>
<dbReference type="Proteomes" id="UP001139125">
    <property type="component" value="Unassembled WGS sequence"/>
</dbReference>
<reference evidence="7" key="1">
    <citation type="submission" date="2022-06" db="EMBL/GenBank/DDBJ databases">
        <title>Gracilimonas sp. CAU 1638 isolated from sea sediment.</title>
        <authorList>
            <person name="Kim W."/>
        </authorList>
    </citation>
    <scope>NUCLEOTIDE SEQUENCE</scope>
    <source>
        <strain evidence="7">CAU 1638</strain>
    </source>
</reference>
<evidence type="ECO:0000256" key="5">
    <source>
        <dbReference type="ARBA" id="ARBA00023136"/>
    </source>
</evidence>
<dbReference type="RefSeq" id="WP_255134809.1">
    <property type="nucleotide sequence ID" value="NZ_JANDBC010000002.1"/>
</dbReference>
<dbReference type="Gene3D" id="3.90.550.10">
    <property type="entry name" value="Spore Coat Polysaccharide Biosynthesis Protein SpsA, Chain A"/>
    <property type="match status" value="1"/>
</dbReference>
<accession>A0A9X2L458</accession>
<dbReference type="GO" id="GO:0005886">
    <property type="term" value="C:plasma membrane"/>
    <property type="evidence" value="ECO:0007669"/>
    <property type="project" value="UniProtKB-SubCell"/>
</dbReference>
<keyword evidence="3" id="KW-0328">Glycosyltransferase</keyword>
<comment type="caution">
    <text evidence="7">The sequence shown here is derived from an EMBL/GenBank/DDBJ whole genome shotgun (WGS) entry which is preliminary data.</text>
</comment>
<dbReference type="CDD" id="cd02522">
    <property type="entry name" value="GT_2_like_a"/>
    <property type="match status" value="1"/>
</dbReference>
<keyword evidence="5" id="KW-0472">Membrane</keyword>
<dbReference type="EMBL" id="JANDBC010000002">
    <property type="protein sequence ID" value="MCP9291935.1"/>
    <property type="molecule type" value="Genomic_DNA"/>
</dbReference>
<evidence type="ECO:0000256" key="1">
    <source>
        <dbReference type="ARBA" id="ARBA00004236"/>
    </source>
</evidence>
<dbReference type="InterPro" id="IPR001173">
    <property type="entry name" value="Glyco_trans_2-like"/>
</dbReference>
<evidence type="ECO:0000256" key="2">
    <source>
        <dbReference type="ARBA" id="ARBA00022475"/>
    </source>
</evidence>
<organism evidence="7 8">
    <name type="scientific">Gracilimonas sediminicola</name>
    <dbReference type="NCBI Taxonomy" id="2952158"/>
    <lineage>
        <taxon>Bacteria</taxon>
        <taxon>Pseudomonadati</taxon>
        <taxon>Balneolota</taxon>
        <taxon>Balneolia</taxon>
        <taxon>Balneolales</taxon>
        <taxon>Balneolaceae</taxon>
        <taxon>Gracilimonas</taxon>
    </lineage>
</organism>
<protein>
    <submittedName>
        <fullName evidence="7">TIGR04283 family arsenosugar biosynthesis glycosyltransferase</fullName>
    </submittedName>
</protein>
<keyword evidence="2" id="KW-1003">Cell membrane</keyword>
<dbReference type="InterPro" id="IPR029044">
    <property type="entry name" value="Nucleotide-diphossugar_trans"/>
</dbReference>
<dbReference type="Pfam" id="PF00535">
    <property type="entry name" value="Glycos_transf_2"/>
    <property type="match status" value="1"/>
</dbReference>
<evidence type="ECO:0000313" key="8">
    <source>
        <dbReference type="Proteomes" id="UP001139125"/>
    </source>
</evidence>
<evidence type="ECO:0000256" key="3">
    <source>
        <dbReference type="ARBA" id="ARBA00022676"/>
    </source>
</evidence>
<dbReference type="GO" id="GO:0016757">
    <property type="term" value="F:glycosyltransferase activity"/>
    <property type="evidence" value="ECO:0007669"/>
    <property type="project" value="UniProtKB-KW"/>
</dbReference>
<evidence type="ECO:0000259" key="6">
    <source>
        <dbReference type="Pfam" id="PF00535"/>
    </source>
</evidence>
<dbReference type="PANTHER" id="PTHR43646:SF2">
    <property type="entry name" value="GLYCOSYLTRANSFERASE 2-LIKE DOMAIN-CONTAINING PROTEIN"/>
    <property type="match status" value="1"/>
</dbReference>
<comment type="subcellular location">
    <subcellularLocation>
        <location evidence="1">Cell membrane</location>
    </subcellularLocation>
</comment>
<dbReference type="InterPro" id="IPR026461">
    <property type="entry name" value="Trfase_2_rSAM/seldom_assoc"/>
</dbReference>
<proteinExistence type="predicted"/>
<keyword evidence="4" id="KW-0808">Transferase</keyword>
<dbReference type="SUPFAM" id="SSF53448">
    <property type="entry name" value="Nucleotide-diphospho-sugar transferases"/>
    <property type="match status" value="1"/>
</dbReference>
<dbReference type="PANTHER" id="PTHR43646">
    <property type="entry name" value="GLYCOSYLTRANSFERASE"/>
    <property type="match status" value="1"/>
</dbReference>
<feature type="domain" description="Glycosyltransferase 2-like" evidence="6">
    <location>
        <begin position="3"/>
        <end position="113"/>
    </location>
</feature>